<reference evidence="3" key="2">
    <citation type="journal article" date="2011" name="Proc. Natl. Acad. Sci. U.S.A.">
        <title>Obligate biotrophy features unraveled by the genomic analysis of rust fungi.</title>
        <authorList>
            <person name="Duplessis S."/>
            <person name="Cuomo C.A."/>
            <person name="Lin Y.-C."/>
            <person name="Aerts A."/>
            <person name="Tisserant E."/>
            <person name="Veneault-Fourrey C."/>
            <person name="Joly D.L."/>
            <person name="Hacquard S."/>
            <person name="Amselem J."/>
            <person name="Cantarel B.L."/>
            <person name="Chiu R."/>
            <person name="Coutinho P.M."/>
            <person name="Feau N."/>
            <person name="Field M."/>
            <person name="Frey P."/>
            <person name="Gelhaye E."/>
            <person name="Goldberg J."/>
            <person name="Grabherr M.G."/>
            <person name="Kodira C.D."/>
            <person name="Kohler A."/>
            <person name="Kuees U."/>
            <person name="Lindquist E.A."/>
            <person name="Lucas S.M."/>
            <person name="Mago R."/>
            <person name="Mauceli E."/>
            <person name="Morin E."/>
            <person name="Murat C."/>
            <person name="Pangilinan J.L."/>
            <person name="Park R."/>
            <person name="Pearson M."/>
            <person name="Quesneville H."/>
            <person name="Rouhier N."/>
            <person name="Sakthikumar S."/>
            <person name="Salamov A.A."/>
            <person name="Schmutz J."/>
            <person name="Selles B."/>
            <person name="Shapiro H."/>
            <person name="Tanguay P."/>
            <person name="Tuskan G.A."/>
            <person name="Henrissat B."/>
            <person name="Van de Peer Y."/>
            <person name="Rouze P."/>
            <person name="Ellis J.G."/>
            <person name="Dodds P.N."/>
            <person name="Schein J.E."/>
            <person name="Zhong S."/>
            <person name="Hamelin R.C."/>
            <person name="Grigoriev I.V."/>
            <person name="Szabo L.J."/>
            <person name="Martin F."/>
        </authorList>
    </citation>
    <scope>NUCLEOTIDE SEQUENCE [LARGE SCALE GENOMIC DNA]</scope>
    <source>
        <strain evidence="3">CRL 75-36-700-3 / race SCCL</strain>
    </source>
</reference>
<dbReference type="GeneID" id="10537024"/>
<dbReference type="Proteomes" id="UP000008783">
    <property type="component" value="Unassembled WGS sequence"/>
</dbReference>
<dbReference type="CDD" id="cd22744">
    <property type="entry name" value="OTU"/>
    <property type="match status" value="1"/>
</dbReference>
<feature type="compositionally biased region" description="Basic and acidic residues" evidence="1">
    <location>
        <begin position="87"/>
        <end position="98"/>
    </location>
</feature>
<accession>E3KAZ2</accession>
<dbReference type="RefSeq" id="XP_003325790.2">
    <property type="nucleotide sequence ID" value="XM_003325742.2"/>
</dbReference>
<gene>
    <name evidence="2" type="ORF">PGTG_06992</name>
</gene>
<feature type="region of interest" description="Disordered" evidence="1">
    <location>
        <begin position="86"/>
        <end position="107"/>
    </location>
</feature>
<feature type="region of interest" description="Disordered" evidence="1">
    <location>
        <begin position="169"/>
        <end position="219"/>
    </location>
</feature>
<evidence type="ECO:0000256" key="1">
    <source>
        <dbReference type="SAM" id="MobiDB-lite"/>
    </source>
</evidence>
<dbReference type="VEuPathDB" id="FungiDB:PGTG_06992"/>
<dbReference type="InParanoid" id="E3KAZ2"/>
<reference key="1">
    <citation type="submission" date="2007-01" db="EMBL/GenBank/DDBJ databases">
        <title>The Genome Sequence of Puccinia graminis f. sp. tritici Strain CRL 75-36-700-3.</title>
        <authorList>
            <consortium name="The Broad Institute Genome Sequencing Platform"/>
            <person name="Birren B."/>
            <person name="Lander E."/>
            <person name="Galagan J."/>
            <person name="Nusbaum C."/>
            <person name="Devon K."/>
            <person name="Cuomo C."/>
            <person name="Jaffe D."/>
            <person name="Butler J."/>
            <person name="Alvarez P."/>
            <person name="Gnerre S."/>
            <person name="Grabherr M."/>
            <person name="Mauceli E."/>
            <person name="Brockman W."/>
            <person name="Young S."/>
            <person name="LaButti K."/>
            <person name="Sykes S."/>
            <person name="DeCaprio D."/>
            <person name="Crawford M."/>
            <person name="Koehrsen M."/>
            <person name="Engels R."/>
            <person name="Montgomery P."/>
            <person name="Pearson M."/>
            <person name="Howarth C."/>
            <person name="Larson L."/>
            <person name="White J."/>
            <person name="Zeng Q."/>
            <person name="Kodira C."/>
            <person name="Yandava C."/>
            <person name="Alvarado L."/>
            <person name="O'Leary S."/>
            <person name="Szabo L."/>
            <person name="Dean R."/>
            <person name="Schein J."/>
        </authorList>
    </citation>
    <scope>NUCLEOTIDE SEQUENCE</scope>
    <source>
        <strain>CRL 75-36-700-3</strain>
    </source>
</reference>
<evidence type="ECO:0008006" key="4">
    <source>
        <dbReference type="Google" id="ProtNLM"/>
    </source>
</evidence>
<evidence type="ECO:0000313" key="3">
    <source>
        <dbReference type="Proteomes" id="UP000008783"/>
    </source>
</evidence>
<protein>
    <recommendedName>
        <fullName evidence="4">OTU domain-containing protein</fullName>
    </recommendedName>
</protein>
<dbReference type="EMBL" id="DS178278">
    <property type="protein sequence ID" value="EFP81371.2"/>
    <property type="molecule type" value="Genomic_DNA"/>
</dbReference>
<evidence type="ECO:0000313" key="2">
    <source>
        <dbReference type="EMBL" id="EFP81371.2"/>
    </source>
</evidence>
<proteinExistence type="predicted"/>
<dbReference type="KEGG" id="pgr:PGTG_06992"/>
<organism evidence="2 3">
    <name type="scientific">Puccinia graminis f. sp. tritici (strain CRL 75-36-700-3 / race SCCL)</name>
    <name type="common">Black stem rust fungus</name>
    <dbReference type="NCBI Taxonomy" id="418459"/>
    <lineage>
        <taxon>Eukaryota</taxon>
        <taxon>Fungi</taxon>
        <taxon>Dikarya</taxon>
        <taxon>Basidiomycota</taxon>
        <taxon>Pucciniomycotina</taxon>
        <taxon>Pucciniomycetes</taxon>
        <taxon>Pucciniales</taxon>
        <taxon>Pucciniaceae</taxon>
        <taxon>Puccinia</taxon>
    </lineage>
</organism>
<dbReference type="HOGENOM" id="CLU_477461_0_0_1"/>
<dbReference type="OrthoDB" id="2379842at2759"/>
<sequence>MEASSSAVRLENDAGIASDGVLTSADVDNFDFTVGNPMDRPPLLKFHELEDLRRFVQRWAVTHGYKLPTGNSGGNRNVYLRCSLAGEDSKKPQSDRQRMVSGHKPTAEGCQNFPWEIRIKDHLHHNHGPMDVEYQVLHRQMDPALADEAVRMASLGGCTGGLDADDQLNASCEPGEKEDAQSNVLSGADHQATASRSGSDTGGCATGSILEQPPSGQAMETADVELPSDLEQMIPQVIVKPSSASLMPQEWIANPAHGPDHQAVLPQLVAQAKPSAQEPSNPTQMTTNMDIGNVLDPIVPLDGPRFLTCAEDGACLPQVPETNEMQPVVPATTPKRKRIRPKRIYKPKETVDQSGPQGAPSNLQSCAEVTREEKDIPCKPPGEDSKYNPPGYGNCGYSCIAHVLAGEKPESPYSKPDGWLHVRRDLLHELHQDPAHWSRKFGGDKQLKLVCESLEVPEGSTHVPCSKWLARLEMGPVIANAYNRPIVFVTGDVLAGCITNLPTLHPPPPKPLGPIFLAFTGGNHWELVVGKQGLLPIPPPTLPRRQPNILLAQWVQAIQSNIDLHNKFKTE</sequence>
<keyword evidence="3" id="KW-1185">Reference proteome</keyword>
<name>E3KAZ2_PUCGT</name>
<dbReference type="AlphaFoldDB" id="E3KAZ2"/>